<sequence length="77" mass="8372">MDLADPGRVVSHLHVSGHLACAVPEVTKLQPAEKSSGGHVYPPGPGPVLWVIGVQFRPSAEHARSWLMLTWKAPRAW</sequence>
<accession>A0ABQ9V0K9</accession>
<reference evidence="1 2" key="1">
    <citation type="submission" date="2023-05" db="EMBL/GenBank/DDBJ databases">
        <title>B98-5 Cell Line De Novo Hybrid Assembly: An Optical Mapping Approach.</title>
        <authorList>
            <person name="Kananen K."/>
            <person name="Auerbach J.A."/>
            <person name="Kautto E."/>
            <person name="Blachly J.S."/>
        </authorList>
    </citation>
    <scope>NUCLEOTIDE SEQUENCE [LARGE SCALE GENOMIC DNA]</scope>
    <source>
        <strain evidence="1">B95-8</strain>
        <tissue evidence="1">Cell line</tissue>
    </source>
</reference>
<comment type="caution">
    <text evidence="1">The sequence shown here is derived from an EMBL/GenBank/DDBJ whole genome shotgun (WGS) entry which is preliminary data.</text>
</comment>
<keyword evidence="2" id="KW-1185">Reference proteome</keyword>
<organism evidence="1 2">
    <name type="scientific">Saguinus oedipus</name>
    <name type="common">Cotton-top tamarin</name>
    <name type="synonym">Oedipomidas oedipus</name>
    <dbReference type="NCBI Taxonomy" id="9490"/>
    <lineage>
        <taxon>Eukaryota</taxon>
        <taxon>Metazoa</taxon>
        <taxon>Chordata</taxon>
        <taxon>Craniata</taxon>
        <taxon>Vertebrata</taxon>
        <taxon>Euteleostomi</taxon>
        <taxon>Mammalia</taxon>
        <taxon>Eutheria</taxon>
        <taxon>Euarchontoglires</taxon>
        <taxon>Primates</taxon>
        <taxon>Haplorrhini</taxon>
        <taxon>Platyrrhini</taxon>
        <taxon>Cebidae</taxon>
        <taxon>Callitrichinae</taxon>
        <taxon>Saguinus</taxon>
    </lineage>
</organism>
<feature type="non-terminal residue" evidence="1">
    <location>
        <position position="77"/>
    </location>
</feature>
<gene>
    <name evidence="1" type="ORF">P7K49_020556</name>
</gene>
<dbReference type="EMBL" id="JASSZA010000009">
    <property type="protein sequence ID" value="KAK2102889.1"/>
    <property type="molecule type" value="Genomic_DNA"/>
</dbReference>
<dbReference type="Proteomes" id="UP001266305">
    <property type="component" value="Unassembled WGS sequence"/>
</dbReference>
<protein>
    <submittedName>
        <fullName evidence="1">Uncharacterized protein</fullName>
    </submittedName>
</protein>
<name>A0ABQ9V0K9_SAGOE</name>
<evidence type="ECO:0000313" key="1">
    <source>
        <dbReference type="EMBL" id="KAK2102889.1"/>
    </source>
</evidence>
<evidence type="ECO:0000313" key="2">
    <source>
        <dbReference type="Proteomes" id="UP001266305"/>
    </source>
</evidence>
<proteinExistence type="predicted"/>